<dbReference type="Proteomes" id="UP000028837">
    <property type="component" value="Unassembled WGS sequence"/>
</dbReference>
<organism evidence="2 3">
    <name type="scientific">Toxoplasma gondii GAB2-2007-GAL-DOM2</name>
    <dbReference type="NCBI Taxonomy" id="1130820"/>
    <lineage>
        <taxon>Eukaryota</taxon>
        <taxon>Sar</taxon>
        <taxon>Alveolata</taxon>
        <taxon>Apicomplexa</taxon>
        <taxon>Conoidasida</taxon>
        <taxon>Coccidia</taxon>
        <taxon>Eucoccidiorida</taxon>
        <taxon>Eimeriorina</taxon>
        <taxon>Sarcocystidae</taxon>
        <taxon>Toxoplasma</taxon>
    </lineage>
</organism>
<reference evidence="2 3" key="1">
    <citation type="submission" date="2014-02" db="EMBL/GenBank/DDBJ databases">
        <authorList>
            <person name="Sibley D."/>
            <person name="Venepally P."/>
            <person name="Karamycheva S."/>
            <person name="Hadjithomas M."/>
            <person name="Khan A."/>
            <person name="Brunk B."/>
            <person name="Roos D."/>
            <person name="Caler E."/>
            <person name="Lorenzi H."/>
        </authorList>
    </citation>
    <scope>NUCLEOTIDE SEQUENCE [LARGE SCALE GENOMIC DNA]</scope>
    <source>
        <strain evidence="2 3">GAB2-2007-GAL-DOM2</strain>
    </source>
</reference>
<gene>
    <name evidence="2" type="ORF">TGDOM2_246590</name>
</gene>
<dbReference type="AlphaFoldDB" id="A0A086KR77"/>
<accession>A0A086KR77</accession>
<evidence type="ECO:0000313" key="2">
    <source>
        <dbReference type="EMBL" id="KFG46895.1"/>
    </source>
</evidence>
<name>A0A086KR77_TOXGO</name>
<evidence type="ECO:0000313" key="3">
    <source>
        <dbReference type="Proteomes" id="UP000028837"/>
    </source>
</evidence>
<dbReference type="VEuPathDB" id="ToxoDB:TGDOM2_246590"/>
<feature type="region of interest" description="Disordered" evidence="1">
    <location>
        <begin position="369"/>
        <end position="392"/>
    </location>
</feature>
<dbReference type="OrthoDB" id="329436at2759"/>
<protein>
    <submittedName>
        <fullName evidence="2">Uncharacterized protein</fullName>
    </submittedName>
</protein>
<comment type="caution">
    <text evidence="2">The sequence shown here is derived from an EMBL/GenBank/DDBJ whole genome shotgun (WGS) entry which is preliminary data.</text>
</comment>
<evidence type="ECO:0000256" key="1">
    <source>
        <dbReference type="SAM" id="MobiDB-lite"/>
    </source>
</evidence>
<proteinExistence type="predicted"/>
<sequence>MAGTADGRRFRVYPHPRVPNPLRLVPPYAVDEAYSVPPVRHPAFSDTARFRKPDSNPHCRLDAPADSPALVSPLSCGHAQPRKYPEWDEQSFPFRRDPHPAGPCQCLECSFLDGRLAPHASVDGQAWPVQEETGPGLVPQSTTSRTSQIRCIQDHVGSFQRSSVFSEDDQDIPVNIEAESRRTHPPESVYTTDYVDHFAAPVHPGETPFEEPQTSFSPTRNLSLRDVSRLAPLREHNCSIPSGCDLPYNHACSIAQTERCLNRFDTTGTGHCSGCRSPSQNPAHACAVCAPHARDMIGSCFCSSCWRCGRNQIHACPEHCSHACGESPRGPPTRIVAHYPPCGTKADTPVPKIPRQPCWTAETAANDGVFSGHSRSRSTDTGDPEWQNRQANKNVPRTSCRNKCLTPTASGLASLNPKDYKYLPLWELQLVPPAGIPTTKFQPVTRT</sequence>
<dbReference type="EMBL" id="AHZU02000240">
    <property type="protein sequence ID" value="KFG46895.1"/>
    <property type="molecule type" value="Genomic_DNA"/>
</dbReference>